<dbReference type="OrthoDB" id="3494000at2759"/>
<dbReference type="Proteomes" id="UP000800041">
    <property type="component" value="Unassembled WGS sequence"/>
</dbReference>
<dbReference type="EMBL" id="ML977178">
    <property type="protein sequence ID" value="KAF1983071.1"/>
    <property type="molecule type" value="Genomic_DNA"/>
</dbReference>
<evidence type="ECO:0000313" key="2">
    <source>
        <dbReference type="Proteomes" id="UP000800041"/>
    </source>
</evidence>
<sequence length="337" mass="38669">MQHHPQRWNELAPRVKKLNFSTYQGRGIPMKGLKDGRKYSEKLFSTPHEDLPTWDIYDMVFQFVKLEDFSMFIKEEWAALGCPGLGIYPTLTKLKSLKLGGHMEDPITAAFLARPVQLENLTLINMVLAFNMSWEPLSILIVDGLAHRFQNLRTLHLSKLVLVKQNEEVGIICAALDEDSENRELQGWARILKEVRGTLMELTLENSFQAWAPRDDISRDDLRDAARISPSNEFTPSFSVNCSSRPNRHCRLHLLPSFRQTNWPRLERLTFIGMDLTGTESVSDLGPLSHLEPQVRVEHVAGILTLMEHGEPDEWFYGVWAPDRLFRPRGDPILKDG</sequence>
<gene>
    <name evidence="1" type="ORF">K402DRAFT_466311</name>
</gene>
<protein>
    <submittedName>
        <fullName evidence="1">Uncharacterized protein</fullName>
    </submittedName>
</protein>
<reference evidence="1" key="1">
    <citation type="journal article" date="2020" name="Stud. Mycol.">
        <title>101 Dothideomycetes genomes: a test case for predicting lifestyles and emergence of pathogens.</title>
        <authorList>
            <person name="Haridas S."/>
            <person name="Albert R."/>
            <person name="Binder M."/>
            <person name="Bloem J."/>
            <person name="Labutti K."/>
            <person name="Salamov A."/>
            <person name="Andreopoulos B."/>
            <person name="Baker S."/>
            <person name="Barry K."/>
            <person name="Bills G."/>
            <person name="Bluhm B."/>
            <person name="Cannon C."/>
            <person name="Castanera R."/>
            <person name="Culley D."/>
            <person name="Daum C."/>
            <person name="Ezra D."/>
            <person name="Gonzalez J."/>
            <person name="Henrissat B."/>
            <person name="Kuo A."/>
            <person name="Liang C."/>
            <person name="Lipzen A."/>
            <person name="Lutzoni F."/>
            <person name="Magnuson J."/>
            <person name="Mondo S."/>
            <person name="Nolan M."/>
            <person name="Ohm R."/>
            <person name="Pangilinan J."/>
            <person name="Park H.-J."/>
            <person name="Ramirez L."/>
            <person name="Alfaro M."/>
            <person name="Sun H."/>
            <person name="Tritt A."/>
            <person name="Yoshinaga Y."/>
            <person name="Zwiers L.-H."/>
            <person name="Turgeon B."/>
            <person name="Goodwin S."/>
            <person name="Spatafora J."/>
            <person name="Crous P."/>
            <person name="Grigoriev I."/>
        </authorList>
    </citation>
    <scope>NUCLEOTIDE SEQUENCE</scope>
    <source>
        <strain evidence="1">CBS 113979</strain>
    </source>
</reference>
<organism evidence="1 2">
    <name type="scientific">Aulographum hederae CBS 113979</name>
    <dbReference type="NCBI Taxonomy" id="1176131"/>
    <lineage>
        <taxon>Eukaryota</taxon>
        <taxon>Fungi</taxon>
        <taxon>Dikarya</taxon>
        <taxon>Ascomycota</taxon>
        <taxon>Pezizomycotina</taxon>
        <taxon>Dothideomycetes</taxon>
        <taxon>Pleosporomycetidae</taxon>
        <taxon>Aulographales</taxon>
        <taxon>Aulographaceae</taxon>
    </lineage>
</organism>
<proteinExistence type="predicted"/>
<accession>A0A6G1GQ64</accession>
<dbReference type="AlphaFoldDB" id="A0A6G1GQ64"/>
<evidence type="ECO:0000313" key="1">
    <source>
        <dbReference type="EMBL" id="KAF1983071.1"/>
    </source>
</evidence>
<name>A0A6G1GQ64_9PEZI</name>
<keyword evidence="2" id="KW-1185">Reference proteome</keyword>